<protein>
    <recommendedName>
        <fullName evidence="3">TFIIB-type zinc ribbon-containing protein</fullName>
    </recommendedName>
</protein>
<dbReference type="InterPro" id="IPR055541">
    <property type="entry name" value="DUF7117"/>
</dbReference>
<proteinExistence type="predicted"/>
<gene>
    <name evidence="1" type="ORF">ACFQE9_10760</name>
</gene>
<evidence type="ECO:0000313" key="2">
    <source>
        <dbReference type="Proteomes" id="UP001596296"/>
    </source>
</evidence>
<dbReference type="Pfam" id="PF23430">
    <property type="entry name" value="DUF7117"/>
    <property type="match status" value="1"/>
</dbReference>
<dbReference type="EMBL" id="JBHSXL010000009">
    <property type="protein sequence ID" value="MFC6893078.1"/>
    <property type="molecule type" value="Genomic_DNA"/>
</dbReference>
<evidence type="ECO:0000313" key="1">
    <source>
        <dbReference type="EMBL" id="MFC6893078.1"/>
    </source>
</evidence>
<dbReference type="AlphaFoldDB" id="A0ABD5UVB3"/>
<keyword evidence="2" id="KW-1185">Reference proteome</keyword>
<name>A0ABD5UVB3_9EURY</name>
<dbReference type="RefSeq" id="WP_379744271.1">
    <property type="nucleotide sequence ID" value="NZ_JBHSVN010000001.1"/>
</dbReference>
<dbReference type="Proteomes" id="UP001596296">
    <property type="component" value="Unassembled WGS sequence"/>
</dbReference>
<sequence length="262" mass="29072">MKVRGERECVDCGTRWSYYETGSIACPDCESLRSVGVDERRRHTDSPVDLDLSDHRLRFGEAAGTLPADGISDLESDLREYVHRRGFVRGGELLPLDDVYLAARELLQALDVYGRLAEPSDTEREYLLRLLSGADDGDRPAPGTVPDRFHAARGLAYANAIGTHREDLTTYLRDLEDGAVDPDVDVEDGPDDVEDDPNIEATRDVLESLRERTKRVESLQGDVDPDVIEALVRAENDLVRYLDAGDATGLSSARERVSGSRR</sequence>
<evidence type="ECO:0008006" key="3">
    <source>
        <dbReference type="Google" id="ProtNLM"/>
    </source>
</evidence>
<reference evidence="1 2" key="1">
    <citation type="journal article" date="2019" name="Int. J. Syst. Evol. Microbiol.">
        <title>The Global Catalogue of Microorganisms (GCM) 10K type strain sequencing project: providing services to taxonomists for standard genome sequencing and annotation.</title>
        <authorList>
            <consortium name="The Broad Institute Genomics Platform"/>
            <consortium name="The Broad Institute Genome Sequencing Center for Infectious Disease"/>
            <person name="Wu L."/>
            <person name="Ma J."/>
        </authorList>
    </citation>
    <scope>NUCLEOTIDE SEQUENCE [LARGE SCALE GENOMIC DNA]</scope>
    <source>
        <strain evidence="1 2">SKJ47</strain>
    </source>
</reference>
<comment type="caution">
    <text evidence="1">The sequence shown here is derived from an EMBL/GenBank/DDBJ whole genome shotgun (WGS) entry which is preliminary data.</text>
</comment>
<accession>A0ABD5UVB3</accession>
<organism evidence="1 2">
    <name type="scientific">Halopenitus salinus</name>
    <dbReference type="NCBI Taxonomy" id="1198295"/>
    <lineage>
        <taxon>Archaea</taxon>
        <taxon>Methanobacteriati</taxon>
        <taxon>Methanobacteriota</taxon>
        <taxon>Stenosarchaea group</taxon>
        <taxon>Halobacteria</taxon>
        <taxon>Halobacteriales</taxon>
        <taxon>Haloferacaceae</taxon>
        <taxon>Halopenitus</taxon>
    </lineage>
</organism>